<dbReference type="Pfam" id="PF08044">
    <property type="entry name" value="DUF1707"/>
    <property type="match status" value="1"/>
</dbReference>
<protein>
    <submittedName>
        <fullName evidence="4">Cell wall-active antibiotic response 4TMS protein YvqF</fullName>
    </submittedName>
</protein>
<feature type="domain" description="DUF1707" evidence="2">
    <location>
        <begin position="13"/>
        <end position="65"/>
    </location>
</feature>
<dbReference type="AlphaFoldDB" id="A0A2T0LK75"/>
<organism evidence="4 5">
    <name type="scientific">Prauserella shujinwangii</name>
    <dbReference type="NCBI Taxonomy" id="1453103"/>
    <lineage>
        <taxon>Bacteria</taxon>
        <taxon>Bacillati</taxon>
        <taxon>Actinomycetota</taxon>
        <taxon>Actinomycetes</taxon>
        <taxon>Pseudonocardiales</taxon>
        <taxon>Pseudonocardiaceae</taxon>
        <taxon>Prauserella</taxon>
    </lineage>
</organism>
<dbReference type="PANTHER" id="PTHR40763">
    <property type="entry name" value="MEMBRANE PROTEIN-RELATED"/>
    <property type="match status" value="1"/>
</dbReference>
<accession>A0A2T0LK75</accession>
<sequence length="216" mass="23497">MTEQPDRPDPRRLRASDDDRERVAQILHKAMGEGRITVTELEERLDQVYSAKTVGELEPVLSDLPETSVSAALQPMTPAQVRRPDDRIGGTPGSTTSIAIMSGAGRKGNWVVPPQHNSFAFWGGVEIDLRHARFAERYSTITAVAIMGGIDITVPDDVVVEVTGIGIMGAFETKDKNGAADTAPPDAPVVRVNGFAFWGGVEVRRVPRKDRRQLNG</sequence>
<dbReference type="PANTHER" id="PTHR40763:SF4">
    <property type="entry name" value="DUF1707 DOMAIN-CONTAINING PROTEIN"/>
    <property type="match status" value="1"/>
</dbReference>
<name>A0A2T0LK75_9PSEU</name>
<evidence type="ECO:0000259" key="2">
    <source>
        <dbReference type="Pfam" id="PF08044"/>
    </source>
</evidence>
<feature type="region of interest" description="Disordered" evidence="1">
    <location>
        <begin position="1"/>
        <end position="21"/>
    </location>
</feature>
<dbReference type="Proteomes" id="UP000238362">
    <property type="component" value="Unassembled WGS sequence"/>
</dbReference>
<comment type="caution">
    <text evidence="4">The sequence shown here is derived from an EMBL/GenBank/DDBJ whole genome shotgun (WGS) entry which is preliminary data.</text>
</comment>
<feature type="domain" description="Cell wall-active antibiotics response LiaF-like C-terminal" evidence="3">
    <location>
        <begin position="116"/>
        <end position="177"/>
    </location>
</feature>
<dbReference type="InterPro" id="IPR024425">
    <property type="entry name" value="LiaF-like_C"/>
</dbReference>
<reference evidence="4 5" key="1">
    <citation type="submission" date="2018-03" db="EMBL/GenBank/DDBJ databases">
        <title>Genomic Encyclopedia of Type Strains, Phase III (KMG-III): the genomes of soil and plant-associated and newly described type strains.</title>
        <authorList>
            <person name="Whitman W."/>
        </authorList>
    </citation>
    <scope>NUCLEOTIDE SEQUENCE [LARGE SCALE GENOMIC DNA]</scope>
    <source>
        <strain evidence="4 5">CGMCC 4.7125</strain>
    </source>
</reference>
<evidence type="ECO:0000259" key="3">
    <source>
        <dbReference type="Pfam" id="PF09922"/>
    </source>
</evidence>
<dbReference type="InterPro" id="IPR012551">
    <property type="entry name" value="DUF1707_SHOCT-like"/>
</dbReference>
<evidence type="ECO:0000313" key="5">
    <source>
        <dbReference type="Proteomes" id="UP000238362"/>
    </source>
</evidence>
<dbReference type="OrthoDB" id="4772576at2"/>
<evidence type="ECO:0000256" key="1">
    <source>
        <dbReference type="SAM" id="MobiDB-lite"/>
    </source>
</evidence>
<evidence type="ECO:0000313" key="4">
    <source>
        <dbReference type="EMBL" id="PRX43274.1"/>
    </source>
</evidence>
<keyword evidence="5" id="KW-1185">Reference proteome</keyword>
<dbReference type="EMBL" id="PVNH01000016">
    <property type="protein sequence ID" value="PRX43274.1"/>
    <property type="molecule type" value="Genomic_DNA"/>
</dbReference>
<gene>
    <name evidence="4" type="ORF">B0I33_1167</name>
</gene>
<proteinExistence type="predicted"/>
<dbReference type="RefSeq" id="WP_106182548.1">
    <property type="nucleotide sequence ID" value="NZ_PVNH01000016.1"/>
</dbReference>
<dbReference type="Pfam" id="PF09922">
    <property type="entry name" value="LiaF-like_C"/>
    <property type="match status" value="1"/>
</dbReference>